<comment type="similarity">
    <text evidence="1 2">Belongs to the outer membrane factor (OMF) (TC 1.B.17) family.</text>
</comment>
<feature type="chain" id="PRO_5044959315" evidence="2">
    <location>
        <begin position="23"/>
        <end position="490"/>
    </location>
</feature>
<protein>
    <submittedName>
        <fullName evidence="5">Efflux transporter outer membrane subunit</fullName>
    </submittedName>
</protein>
<evidence type="ECO:0000313" key="6">
    <source>
        <dbReference type="Proteomes" id="UP000832034"/>
    </source>
</evidence>
<dbReference type="Pfam" id="PF02321">
    <property type="entry name" value="OEP"/>
    <property type="match status" value="2"/>
</dbReference>
<dbReference type="PANTHER" id="PTHR30203">
    <property type="entry name" value="OUTER MEMBRANE CATION EFFLUX PROTEIN"/>
    <property type="match status" value="1"/>
</dbReference>
<feature type="coiled-coil region" evidence="3">
    <location>
        <begin position="229"/>
        <end position="256"/>
    </location>
</feature>
<reference evidence="5" key="2">
    <citation type="journal article" date="2022" name="Res Sq">
        <title>Evolution of multicellular longitudinally dividing oral cavity symbionts (Neisseriaceae).</title>
        <authorList>
            <person name="Nyongesa S."/>
            <person name="Weber P."/>
            <person name="Bernet E."/>
            <person name="Pullido F."/>
            <person name="Nieckarz M."/>
            <person name="Delaby M."/>
            <person name="Nieves C."/>
            <person name="Viehboeck T."/>
            <person name="Krause N."/>
            <person name="Rivera-Millot A."/>
            <person name="Nakamura A."/>
            <person name="Vischer N."/>
            <person name="VanNieuwenhze M."/>
            <person name="Brun Y."/>
            <person name="Cava F."/>
            <person name="Bulgheresi S."/>
            <person name="Veyrier F."/>
        </authorList>
    </citation>
    <scope>NUCLEOTIDE SEQUENCE</scope>
    <source>
        <strain evidence="5">SAG 1488-6</strain>
    </source>
</reference>
<keyword evidence="2" id="KW-0564">Palmitate</keyword>
<evidence type="ECO:0000256" key="1">
    <source>
        <dbReference type="ARBA" id="ARBA00007613"/>
    </source>
</evidence>
<evidence type="ECO:0000256" key="4">
    <source>
        <dbReference type="SAM" id="Phobius"/>
    </source>
</evidence>
<proteinExistence type="inferred from homology"/>
<sequence length="490" mass="53903">MTNGRKTIGAKLSGLTITIAAAMVLSACSMAPKYQQPEVFSEDAQFRYNNTNHAQIRAYDLGWQAYFTDPQLKQLIGLALENNKDLRLAALNVESVEKQFRIQNAERFPGLNVNGSKSRSRSAADLRGQNSDAISQQYSVGLGVASFELDLWGKIKSLSDSALNQYFSSREARDAAQISLVATVAKAYYAERFANEAMKVSQGVMESREKSLRLASLRYQHGVSSKIDLRQAETLVESAKADYQAQLRAREQARNALVTLVGGNYPSQLATASSLTQQFAYDSLPAGLPSEMLLYRPDIRQAEYQLKSANADIGAARAAFFPSISLTGNIGSGSTSLDGLFTGPNRTWSFMPQINWPIFNWGATKAGLDLVKVRKEISIVNYEKAVQDAFQDVSDVLAANTTLKAQYASQSKSTTAEVDRNRLMQMRYNQGITDSLALLDSQRQSYAAQMSLLAVQQQWLNSHVDLYRTLGGGLKAYSDGQVPTIQNTQP</sequence>
<dbReference type="Proteomes" id="UP000832034">
    <property type="component" value="Chromosome"/>
</dbReference>
<feature type="transmembrane region" description="Helical" evidence="4">
    <location>
        <begin position="12"/>
        <end position="32"/>
    </location>
</feature>
<comment type="subcellular location">
    <subcellularLocation>
        <location evidence="2">Cell membrane</location>
        <topology evidence="2">Lipid-anchor</topology>
    </subcellularLocation>
</comment>
<gene>
    <name evidence="5" type="ORF">LVJ81_07920</name>
</gene>
<dbReference type="EMBL" id="CP091512">
    <property type="protein sequence ID" value="UOO91575.1"/>
    <property type="molecule type" value="Genomic_DNA"/>
</dbReference>
<dbReference type="PANTHER" id="PTHR30203:SF32">
    <property type="entry name" value="CATION EFFLUX SYSTEM PROTEIN CUSC"/>
    <property type="match status" value="1"/>
</dbReference>
<name>A0ABY4E9H9_VITST</name>
<keyword evidence="6" id="KW-1185">Reference proteome</keyword>
<keyword evidence="2" id="KW-1134">Transmembrane beta strand</keyword>
<keyword evidence="2 4" id="KW-0472">Membrane</keyword>
<accession>A0ABY4E9H9</accession>
<dbReference type="NCBIfam" id="TIGR01845">
    <property type="entry name" value="outer_NodT"/>
    <property type="match status" value="1"/>
</dbReference>
<evidence type="ECO:0000256" key="2">
    <source>
        <dbReference type="RuleBase" id="RU362097"/>
    </source>
</evidence>
<dbReference type="InterPro" id="IPR010131">
    <property type="entry name" value="MdtP/NodT-like"/>
</dbReference>
<dbReference type="Gene3D" id="1.20.1600.10">
    <property type="entry name" value="Outer membrane efflux proteins (OEP)"/>
    <property type="match status" value="1"/>
</dbReference>
<reference evidence="5" key="1">
    <citation type="submission" date="2021-12" db="EMBL/GenBank/DDBJ databases">
        <authorList>
            <person name="Veyrier F.J."/>
        </authorList>
    </citation>
    <scope>NUCLEOTIDE SEQUENCE</scope>
    <source>
        <strain evidence="5">SAG 1488-6</strain>
    </source>
</reference>
<feature type="signal peptide" evidence="2">
    <location>
        <begin position="1"/>
        <end position="22"/>
    </location>
</feature>
<dbReference type="SUPFAM" id="SSF56954">
    <property type="entry name" value="Outer membrane efflux proteins (OEP)"/>
    <property type="match status" value="1"/>
</dbReference>
<evidence type="ECO:0000256" key="3">
    <source>
        <dbReference type="SAM" id="Coils"/>
    </source>
</evidence>
<dbReference type="RefSeq" id="WP_019958460.1">
    <property type="nucleotide sequence ID" value="NZ_CP091512.1"/>
</dbReference>
<organism evidence="5 6">
    <name type="scientific">Vitreoscilla stercoraria</name>
    <dbReference type="NCBI Taxonomy" id="61"/>
    <lineage>
        <taxon>Bacteria</taxon>
        <taxon>Pseudomonadati</taxon>
        <taxon>Pseudomonadota</taxon>
        <taxon>Betaproteobacteria</taxon>
        <taxon>Neisseriales</taxon>
        <taxon>Neisseriaceae</taxon>
        <taxon>Vitreoscilla</taxon>
    </lineage>
</organism>
<dbReference type="Gene3D" id="2.20.200.10">
    <property type="entry name" value="Outer membrane efflux proteins (OEP)"/>
    <property type="match status" value="1"/>
</dbReference>
<dbReference type="PROSITE" id="PS51257">
    <property type="entry name" value="PROKAR_LIPOPROTEIN"/>
    <property type="match status" value="1"/>
</dbReference>
<keyword evidence="3" id="KW-0175">Coiled coil</keyword>
<evidence type="ECO:0000313" key="5">
    <source>
        <dbReference type="EMBL" id="UOO91575.1"/>
    </source>
</evidence>
<keyword evidence="2" id="KW-0449">Lipoprotein</keyword>
<keyword evidence="4" id="KW-1133">Transmembrane helix</keyword>
<keyword evidence="2 4" id="KW-0812">Transmembrane</keyword>
<dbReference type="InterPro" id="IPR003423">
    <property type="entry name" value="OMP_efflux"/>
</dbReference>
<keyword evidence="2" id="KW-0732">Signal</keyword>